<dbReference type="PROSITE" id="PS00135">
    <property type="entry name" value="TRYPSIN_SER"/>
    <property type="match status" value="1"/>
</dbReference>
<dbReference type="InterPro" id="IPR018114">
    <property type="entry name" value="TRYPSIN_HIS"/>
</dbReference>
<protein>
    <recommendedName>
        <fullName evidence="12">Peptidase S1 domain-containing protein</fullName>
    </recommendedName>
</protein>
<evidence type="ECO:0000313" key="14">
    <source>
        <dbReference type="Proteomes" id="UP000091820"/>
    </source>
</evidence>
<name>A0A1A9WS69_9MUSC</name>
<evidence type="ECO:0000256" key="7">
    <source>
        <dbReference type="ARBA" id="ARBA00023145"/>
    </source>
</evidence>
<dbReference type="InterPro" id="IPR043504">
    <property type="entry name" value="Peptidase_S1_PA_chymotrypsin"/>
</dbReference>
<reference evidence="14" key="1">
    <citation type="submission" date="2014-03" db="EMBL/GenBank/DDBJ databases">
        <authorList>
            <person name="Aksoy S."/>
            <person name="Warren W."/>
            <person name="Wilson R.K."/>
        </authorList>
    </citation>
    <scope>NUCLEOTIDE SEQUENCE [LARGE SCALE GENOMIC DNA]</scope>
    <source>
        <strain evidence="14">IAEA</strain>
    </source>
</reference>
<evidence type="ECO:0000256" key="2">
    <source>
        <dbReference type="ARBA" id="ARBA00022525"/>
    </source>
</evidence>
<evidence type="ECO:0000259" key="12">
    <source>
        <dbReference type="PROSITE" id="PS50240"/>
    </source>
</evidence>
<keyword evidence="3 10" id="KW-0645">Protease</keyword>
<evidence type="ECO:0000256" key="1">
    <source>
        <dbReference type="ARBA" id="ARBA00004613"/>
    </source>
</evidence>
<sequence length="377" mass="42278">MYVLFSIIIIIQTFFLLHAQTNECKTDLLGYGWCIAEDKCKLFQMIKNELKTSLICGTQYNENFYCCPKCLADDLPQNRDDDDDDDAQSEERSPRNVGITCGQMLTPRISGGTNTSIVEFPWSVLVEYAKEDGTKGHFCGGTLIASKWVLTAAHCIKDTYAKNLQVTGVRLGEWNTDTNPDCQTDIRGHKDCAPPYVDISVDRVLMHNSFNISLNGVRFDIALLRLSSSVTYTDFIKPICLPLNDSLRSLDFIDYSLIVAGWGHYNSENVMSSILQKATLNVVPHRKCNLQFRKYYITLSKDEICAEGSGIVDTCFGDSGGPLMYEDYGMGKKAQWYLVGITSFGRVSCGTGSLPSIYTRVSEYTNWILDTIKNNLN</sequence>
<dbReference type="CDD" id="cd00190">
    <property type="entry name" value="Tryp_SPc"/>
    <property type="match status" value="1"/>
</dbReference>
<dbReference type="PRINTS" id="PR00722">
    <property type="entry name" value="CHYMOTRYPSIN"/>
</dbReference>
<keyword evidence="4 11" id="KW-0732">Signal</keyword>
<evidence type="ECO:0000256" key="4">
    <source>
        <dbReference type="ARBA" id="ARBA00022729"/>
    </source>
</evidence>
<dbReference type="GO" id="GO:0006508">
    <property type="term" value="P:proteolysis"/>
    <property type="evidence" value="ECO:0007669"/>
    <property type="project" value="UniProtKB-KW"/>
</dbReference>
<proteinExistence type="inferred from homology"/>
<evidence type="ECO:0000256" key="3">
    <source>
        <dbReference type="ARBA" id="ARBA00022670"/>
    </source>
</evidence>
<dbReference type="InterPro" id="IPR009003">
    <property type="entry name" value="Peptidase_S1_PA"/>
</dbReference>
<dbReference type="Pfam" id="PF00089">
    <property type="entry name" value="Trypsin"/>
    <property type="match status" value="1"/>
</dbReference>
<dbReference type="GO" id="GO:0005576">
    <property type="term" value="C:extracellular region"/>
    <property type="evidence" value="ECO:0007669"/>
    <property type="project" value="UniProtKB-SubCell"/>
</dbReference>
<accession>A0A1A9WS69</accession>
<keyword evidence="7" id="KW-0865">Zymogen</keyword>
<comment type="subcellular location">
    <subcellularLocation>
        <location evidence="1">Secreted</location>
    </subcellularLocation>
</comment>
<evidence type="ECO:0000256" key="9">
    <source>
        <dbReference type="ARBA" id="ARBA00024195"/>
    </source>
</evidence>
<evidence type="ECO:0000256" key="11">
    <source>
        <dbReference type="SAM" id="SignalP"/>
    </source>
</evidence>
<keyword evidence="2" id="KW-0964">Secreted</keyword>
<dbReference type="EnsemblMetazoa" id="GBRI030131-RA">
    <property type="protein sequence ID" value="GBRI030131-PA"/>
    <property type="gene ID" value="GBRI030131"/>
</dbReference>
<dbReference type="InterPro" id="IPR051487">
    <property type="entry name" value="Ser/Thr_Proteases_Immune/Dev"/>
</dbReference>
<dbReference type="Gene3D" id="2.40.10.10">
    <property type="entry name" value="Trypsin-like serine proteases"/>
    <property type="match status" value="2"/>
</dbReference>
<evidence type="ECO:0000313" key="13">
    <source>
        <dbReference type="EnsemblMetazoa" id="GBRI030131-PA"/>
    </source>
</evidence>
<evidence type="ECO:0000256" key="8">
    <source>
        <dbReference type="ARBA" id="ARBA00023157"/>
    </source>
</evidence>
<dbReference type="STRING" id="37001.A0A1A9WS69"/>
<keyword evidence="14" id="KW-1185">Reference proteome</keyword>
<dbReference type="InterPro" id="IPR033116">
    <property type="entry name" value="TRYPSIN_SER"/>
</dbReference>
<keyword evidence="5 10" id="KW-0378">Hydrolase</keyword>
<dbReference type="PROSITE" id="PS00134">
    <property type="entry name" value="TRYPSIN_HIS"/>
    <property type="match status" value="1"/>
</dbReference>
<reference evidence="13" key="2">
    <citation type="submission" date="2020-05" db="UniProtKB">
        <authorList>
            <consortium name="EnsemblMetazoa"/>
        </authorList>
    </citation>
    <scope>IDENTIFICATION</scope>
    <source>
        <strain evidence="13">IAEA</strain>
    </source>
</reference>
<dbReference type="InterPro" id="IPR001314">
    <property type="entry name" value="Peptidase_S1A"/>
</dbReference>
<dbReference type="VEuPathDB" id="VectorBase:GBRI030131"/>
<dbReference type="SMART" id="SM00020">
    <property type="entry name" value="Tryp_SPc"/>
    <property type="match status" value="1"/>
</dbReference>
<dbReference type="GO" id="GO:0004252">
    <property type="term" value="F:serine-type endopeptidase activity"/>
    <property type="evidence" value="ECO:0007669"/>
    <property type="project" value="InterPro"/>
</dbReference>
<dbReference type="InterPro" id="IPR001254">
    <property type="entry name" value="Trypsin_dom"/>
</dbReference>
<dbReference type="AlphaFoldDB" id="A0A1A9WS69"/>
<evidence type="ECO:0000256" key="6">
    <source>
        <dbReference type="ARBA" id="ARBA00022825"/>
    </source>
</evidence>
<evidence type="ECO:0000256" key="10">
    <source>
        <dbReference type="RuleBase" id="RU363034"/>
    </source>
</evidence>
<evidence type="ECO:0000256" key="5">
    <source>
        <dbReference type="ARBA" id="ARBA00022801"/>
    </source>
</evidence>
<keyword evidence="6 10" id="KW-0720">Serine protease</keyword>
<keyword evidence="8" id="KW-1015">Disulfide bond</keyword>
<feature type="domain" description="Peptidase S1" evidence="12">
    <location>
        <begin position="109"/>
        <end position="373"/>
    </location>
</feature>
<dbReference type="PROSITE" id="PS50240">
    <property type="entry name" value="TRYPSIN_DOM"/>
    <property type="match status" value="1"/>
</dbReference>
<dbReference type="FunFam" id="2.40.10.10:FF:000146">
    <property type="entry name" value="Serine protease 53"/>
    <property type="match status" value="1"/>
</dbReference>
<dbReference type="Proteomes" id="UP000091820">
    <property type="component" value="Unassembled WGS sequence"/>
</dbReference>
<comment type="similarity">
    <text evidence="9">Belongs to the peptidase S1 family. CLIP subfamily.</text>
</comment>
<feature type="chain" id="PRO_5008400602" description="Peptidase S1 domain-containing protein" evidence="11">
    <location>
        <begin position="20"/>
        <end position="377"/>
    </location>
</feature>
<dbReference type="SUPFAM" id="SSF50494">
    <property type="entry name" value="Trypsin-like serine proteases"/>
    <property type="match status" value="1"/>
</dbReference>
<feature type="signal peptide" evidence="11">
    <location>
        <begin position="1"/>
        <end position="19"/>
    </location>
</feature>
<organism evidence="13 14">
    <name type="scientific">Glossina brevipalpis</name>
    <dbReference type="NCBI Taxonomy" id="37001"/>
    <lineage>
        <taxon>Eukaryota</taxon>
        <taxon>Metazoa</taxon>
        <taxon>Ecdysozoa</taxon>
        <taxon>Arthropoda</taxon>
        <taxon>Hexapoda</taxon>
        <taxon>Insecta</taxon>
        <taxon>Pterygota</taxon>
        <taxon>Neoptera</taxon>
        <taxon>Endopterygota</taxon>
        <taxon>Diptera</taxon>
        <taxon>Brachycera</taxon>
        <taxon>Muscomorpha</taxon>
        <taxon>Hippoboscoidea</taxon>
        <taxon>Glossinidae</taxon>
        <taxon>Glossina</taxon>
    </lineage>
</organism>
<dbReference type="PANTHER" id="PTHR24256">
    <property type="entry name" value="TRYPTASE-RELATED"/>
    <property type="match status" value="1"/>
</dbReference>